<feature type="domain" description="DNA polymerase III delta N-terminal" evidence="5">
    <location>
        <begin position="23"/>
        <end position="87"/>
    </location>
</feature>
<feature type="non-terminal residue" evidence="6">
    <location>
        <position position="97"/>
    </location>
</feature>
<dbReference type="EMBL" id="AJWY01014327">
    <property type="protein sequence ID" value="EKC44077.1"/>
    <property type="molecule type" value="Genomic_DNA"/>
</dbReference>
<dbReference type="PANTHER" id="PTHR34388:SF1">
    <property type="entry name" value="DNA POLYMERASE III SUBUNIT DELTA"/>
    <property type="match status" value="1"/>
</dbReference>
<keyword evidence="4" id="KW-0239">DNA-directed DNA polymerase</keyword>
<dbReference type="AlphaFoldDB" id="K1R4U0"/>
<proteinExistence type="predicted"/>
<dbReference type="Pfam" id="PF06144">
    <property type="entry name" value="DNA_pol3_delta"/>
    <property type="match status" value="1"/>
</dbReference>
<evidence type="ECO:0000256" key="1">
    <source>
        <dbReference type="ARBA" id="ARBA00022679"/>
    </source>
</evidence>
<dbReference type="InterPro" id="IPR005790">
    <property type="entry name" value="DNA_polIII_delta"/>
</dbReference>
<keyword evidence="1" id="KW-0808">Transferase</keyword>
<comment type="caution">
    <text evidence="6">The sequence shown here is derived from an EMBL/GenBank/DDBJ whole genome shotgun (WGS) entry which is preliminary data.</text>
</comment>
<dbReference type="PANTHER" id="PTHR34388">
    <property type="entry name" value="DNA POLYMERASE III SUBUNIT DELTA"/>
    <property type="match status" value="1"/>
</dbReference>
<sequence length="97" mass="10960">MKLDEDKLSTAIKSREISRVNYLYGEERFLVKTYTDRLLDATVGKDRNDINLIKLAGTFPVDTLTDSIDSMPLFADSKAVLISDLDLENSMITVSKR</sequence>
<dbReference type="GO" id="GO:0003677">
    <property type="term" value="F:DNA binding"/>
    <property type="evidence" value="ECO:0007669"/>
    <property type="project" value="InterPro"/>
</dbReference>
<keyword evidence="2" id="KW-0548">Nucleotidyltransferase</keyword>
<gene>
    <name evidence="6" type="ORF">LEA_20826</name>
</gene>
<dbReference type="InterPro" id="IPR010372">
    <property type="entry name" value="DNA_pol3_delta_N"/>
</dbReference>
<dbReference type="GO" id="GO:0003887">
    <property type="term" value="F:DNA-directed DNA polymerase activity"/>
    <property type="evidence" value="ECO:0007669"/>
    <property type="project" value="UniProtKB-KW"/>
</dbReference>
<dbReference type="InterPro" id="IPR027417">
    <property type="entry name" value="P-loop_NTPase"/>
</dbReference>
<dbReference type="GO" id="GO:0006261">
    <property type="term" value="P:DNA-templated DNA replication"/>
    <property type="evidence" value="ECO:0007669"/>
    <property type="project" value="TreeGrafter"/>
</dbReference>
<dbReference type="GO" id="GO:0009360">
    <property type="term" value="C:DNA polymerase III complex"/>
    <property type="evidence" value="ECO:0007669"/>
    <property type="project" value="InterPro"/>
</dbReference>
<evidence type="ECO:0000313" key="6">
    <source>
        <dbReference type="EMBL" id="EKC44077.1"/>
    </source>
</evidence>
<keyword evidence="3" id="KW-0235">DNA replication</keyword>
<name>K1R4U0_9ZZZZ</name>
<accession>K1R4U0</accession>
<evidence type="ECO:0000256" key="4">
    <source>
        <dbReference type="ARBA" id="ARBA00022932"/>
    </source>
</evidence>
<protein>
    <submittedName>
        <fullName evidence="6">DNA polymerase III, delta subunit</fullName>
    </submittedName>
</protein>
<organism evidence="6">
    <name type="scientific">human gut metagenome</name>
    <dbReference type="NCBI Taxonomy" id="408170"/>
    <lineage>
        <taxon>unclassified sequences</taxon>
        <taxon>metagenomes</taxon>
        <taxon>organismal metagenomes</taxon>
    </lineage>
</organism>
<evidence type="ECO:0000256" key="3">
    <source>
        <dbReference type="ARBA" id="ARBA00022705"/>
    </source>
</evidence>
<evidence type="ECO:0000259" key="5">
    <source>
        <dbReference type="Pfam" id="PF06144"/>
    </source>
</evidence>
<reference evidence="6" key="1">
    <citation type="journal article" date="2013" name="Environ. Microbiol.">
        <title>Microbiota from the distal guts of lean and obese adolescents exhibit partial functional redundancy besides clear differences in community structure.</title>
        <authorList>
            <person name="Ferrer M."/>
            <person name="Ruiz A."/>
            <person name="Lanza F."/>
            <person name="Haange S.B."/>
            <person name="Oberbach A."/>
            <person name="Till H."/>
            <person name="Bargiela R."/>
            <person name="Campoy C."/>
            <person name="Segura M.T."/>
            <person name="Richter M."/>
            <person name="von Bergen M."/>
            <person name="Seifert J."/>
            <person name="Suarez A."/>
        </authorList>
    </citation>
    <scope>NUCLEOTIDE SEQUENCE</scope>
</reference>
<dbReference type="Gene3D" id="3.40.50.300">
    <property type="entry name" value="P-loop containing nucleotide triphosphate hydrolases"/>
    <property type="match status" value="1"/>
</dbReference>
<evidence type="ECO:0000256" key="2">
    <source>
        <dbReference type="ARBA" id="ARBA00022695"/>
    </source>
</evidence>